<proteinExistence type="predicted"/>
<dbReference type="EMBL" id="FOIW01000001">
    <property type="protein sequence ID" value="SEV92227.1"/>
    <property type="molecule type" value="Genomic_DNA"/>
</dbReference>
<name>A0A1I0MV26_9EURY</name>
<gene>
    <name evidence="1" type="ORF">SAMN05216170_0881</name>
</gene>
<dbReference type="AlphaFoldDB" id="A0A1I0MV26"/>
<protein>
    <submittedName>
        <fullName evidence="1">Uncharacterized protein</fullName>
    </submittedName>
</protein>
<evidence type="ECO:0000313" key="2">
    <source>
        <dbReference type="Proteomes" id="UP000182125"/>
    </source>
</evidence>
<dbReference type="Proteomes" id="UP000182125">
    <property type="component" value="Unassembled WGS sequence"/>
</dbReference>
<accession>A0A1I0MV26</accession>
<reference evidence="2" key="1">
    <citation type="submission" date="2016-10" db="EMBL/GenBank/DDBJ databases">
        <authorList>
            <person name="Varghese N."/>
            <person name="Submissions S."/>
        </authorList>
    </citation>
    <scope>NUCLEOTIDE SEQUENCE [LARGE SCALE GENOMIC DNA]</scope>
    <source>
        <strain evidence="2">OGL-20</strain>
    </source>
</reference>
<sequence length="151" mass="17756">MTMLKKIAKLDSGTVLITGDGKRIARIYLNAWAKRGKRILAEYLPFQVDGDVYIGSPFESDEFEIYLIVNPLSRSKAEREKLKEWLASHTDRLVLLYERKYVKDSITRYGIKEFVDYLIAYKRETVGFERLDVMRLEEGKVAESKTYVRRY</sequence>
<organism evidence="1 2">
    <name type="scientific">Thermococcus thioreducens</name>
    <dbReference type="NCBI Taxonomy" id="277988"/>
    <lineage>
        <taxon>Archaea</taxon>
        <taxon>Methanobacteriati</taxon>
        <taxon>Methanobacteriota</taxon>
        <taxon>Thermococci</taxon>
        <taxon>Thermococcales</taxon>
        <taxon>Thermococcaceae</taxon>
        <taxon>Thermococcus</taxon>
    </lineage>
</organism>
<evidence type="ECO:0000313" key="1">
    <source>
        <dbReference type="EMBL" id="SEV92227.1"/>
    </source>
</evidence>